<reference evidence="2 3" key="1">
    <citation type="submission" date="2019-12" db="EMBL/GenBank/DDBJ databases">
        <title>Novel species isolated from a subtropical stream in China.</title>
        <authorList>
            <person name="Lu H."/>
        </authorList>
    </citation>
    <scope>NUCLEOTIDE SEQUENCE [LARGE SCALE GENOMIC DNA]</scope>
    <source>
        <strain evidence="2 3">DS3</strain>
    </source>
</reference>
<proteinExistence type="predicted"/>
<gene>
    <name evidence="2" type="ORF">GTP41_14180</name>
</gene>
<dbReference type="EMBL" id="WWCJ01000009">
    <property type="protein sequence ID" value="MYN03241.1"/>
    <property type="molecule type" value="Genomic_DNA"/>
</dbReference>
<name>A0A6N9HHZ5_9BURK</name>
<dbReference type="AlphaFoldDB" id="A0A6N9HHZ5"/>
<dbReference type="Proteomes" id="UP000448575">
    <property type="component" value="Unassembled WGS sequence"/>
</dbReference>
<organism evidence="2 3">
    <name type="scientific">Pseudoduganella guangdongensis</name>
    <dbReference type="NCBI Taxonomy" id="2692179"/>
    <lineage>
        <taxon>Bacteria</taxon>
        <taxon>Pseudomonadati</taxon>
        <taxon>Pseudomonadota</taxon>
        <taxon>Betaproteobacteria</taxon>
        <taxon>Burkholderiales</taxon>
        <taxon>Oxalobacteraceae</taxon>
        <taxon>Telluria group</taxon>
        <taxon>Pseudoduganella</taxon>
    </lineage>
</organism>
<evidence type="ECO:0000313" key="3">
    <source>
        <dbReference type="Proteomes" id="UP000448575"/>
    </source>
</evidence>
<dbReference type="RefSeq" id="WP_161026214.1">
    <property type="nucleotide sequence ID" value="NZ_WWCJ01000009.1"/>
</dbReference>
<evidence type="ECO:0000256" key="1">
    <source>
        <dbReference type="SAM" id="Phobius"/>
    </source>
</evidence>
<evidence type="ECO:0000313" key="2">
    <source>
        <dbReference type="EMBL" id="MYN03241.1"/>
    </source>
</evidence>
<comment type="caution">
    <text evidence="2">The sequence shown here is derived from an EMBL/GenBank/DDBJ whole genome shotgun (WGS) entry which is preliminary data.</text>
</comment>
<accession>A0A6N9HHZ5</accession>
<evidence type="ECO:0008006" key="4">
    <source>
        <dbReference type="Google" id="ProtNLM"/>
    </source>
</evidence>
<protein>
    <recommendedName>
        <fullName evidence="4">DUF1640 domain-containing protein</fullName>
    </recommendedName>
</protein>
<keyword evidence="3" id="KW-1185">Reference proteome</keyword>
<keyword evidence="1" id="KW-0472">Membrane</keyword>
<feature type="transmembrane region" description="Helical" evidence="1">
    <location>
        <begin position="88"/>
        <end position="108"/>
    </location>
</feature>
<sequence>MDHGEHIASLEAKVEAHDELFRLTHHELTRLHDGLDKLREHTDRGLADLREHTHRGLAELRDHTDRGFAELRQSIEELRREQAKMNRWLIGIALTYGTALLGIMLRLAGLL</sequence>
<keyword evidence="1" id="KW-0812">Transmembrane</keyword>
<keyword evidence="1" id="KW-1133">Transmembrane helix</keyword>